<dbReference type="GO" id="GO:0005840">
    <property type="term" value="C:ribosome"/>
    <property type="evidence" value="ECO:0007669"/>
    <property type="project" value="UniProtKB-KW"/>
</dbReference>
<sequence>MANIRSQIKRNRQNERRRLRNKSVRSELRTRTKRALQAAQSGAEQTPELLRLAVKRIDKAAAKGIIHKNQAANRKSRLMRRITALSAAQSGESPAGD</sequence>
<dbReference type="RefSeq" id="WP_248105658.1">
    <property type="nucleotide sequence ID" value="NZ_JAKHEX010000003.1"/>
</dbReference>
<keyword evidence="4 7" id="KW-0689">Ribosomal protein</keyword>
<comment type="similarity">
    <text evidence="1 7">Belongs to the bacterial ribosomal protein bS20 family.</text>
</comment>
<organism evidence="9 10">
    <name type="scientific">Aciditerrimonas ferrireducens</name>
    <dbReference type="NCBI Taxonomy" id="667306"/>
    <lineage>
        <taxon>Bacteria</taxon>
        <taxon>Bacillati</taxon>
        <taxon>Actinomycetota</taxon>
        <taxon>Acidimicrobiia</taxon>
        <taxon>Acidimicrobiales</taxon>
        <taxon>Acidimicrobiaceae</taxon>
        <taxon>Aciditerrimonas</taxon>
    </lineage>
</organism>
<comment type="function">
    <text evidence="7">Binds directly to 16S ribosomal RNA.</text>
</comment>
<dbReference type="PANTHER" id="PTHR33398:SF1">
    <property type="entry name" value="SMALL RIBOSOMAL SUBUNIT PROTEIN BS20C"/>
    <property type="match status" value="1"/>
</dbReference>
<protein>
    <recommendedName>
        <fullName evidence="6 7">Small ribosomal subunit protein bS20</fullName>
    </recommendedName>
</protein>
<dbReference type="SUPFAM" id="SSF46992">
    <property type="entry name" value="Ribosomal protein S20"/>
    <property type="match status" value="1"/>
</dbReference>
<gene>
    <name evidence="7 9" type="primary">rpsT</name>
    <name evidence="9" type="ORF">ACFFRE_02325</name>
</gene>
<accession>A0ABV6BZY2</accession>
<evidence type="ECO:0000256" key="6">
    <source>
        <dbReference type="ARBA" id="ARBA00035136"/>
    </source>
</evidence>
<evidence type="ECO:0000256" key="8">
    <source>
        <dbReference type="SAM" id="MobiDB-lite"/>
    </source>
</evidence>
<evidence type="ECO:0000256" key="5">
    <source>
        <dbReference type="ARBA" id="ARBA00023274"/>
    </source>
</evidence>
<comment type="caution">
    <text evidence="9">The sequence shown here is derived from an EMBL/GenBank/DDBJ whole genome shotgun (WGS) entry which is preliminary data.</text>
</comment>
<dbReference type="Pfam" id="PF01649">
    <property type="entry name" value="Ribosomal_S20p"/>
    <property type="match status" value="1"/>
</dbReference>
<evidence type="ECO:0000256" key="1">
    <source>
        <dbReference type="ARBA" id="ARBA00007634"/>
    </source>
</evidence>
<evidence type="ECO:0000313" key="10">
    <source>
        <dbReference type="Proteomes" id="UP001589788"/>
    </source>
</evidence>
<evidence type="ECO:0000256" key="3">
    <source>
        <dbReference type="ARBA" id="ARBA00022884"/>
    </source>
</evidence>
<keyword evidence="2 7" id="KW-0699">rRNA-binding</keyword>
<dbReference type="NCBIfam" id="TIGR00029">
    <property type="entry name" value="S20"/>
    <property type="match status" value="1"/>
</dbReference>
<dbReference type="Gene3D" id="1.20.58.110">
    <property type="entry name" value="Ribosomal protein S20"/>
    <property type="match status" value="1"/>
</dbReference>
<reference evidence="9 10" key="1">
    <citation type="submission" date="2024-09" db="EMBL/GenBank/DDBJ databases">
        <authorList>
            <person name="Sun Q."/>
            <person name="Mori K."/>
        </authorList>
    </citation>
    <scope>NUCLEOTIDE SEQUENCE [LARGE SCALE GENOMIC DNA]</scope>
    <source>
        <strain evidence="9 10">JCM 15389</strain>
    </source>
</reference>
<dbReference type="Proteomes" id="UP001589788">
    <property type="component" value="Unassembled WGS sequence"/>
</dbReference>
<keyword evidence="3 7" id="KW-0694">RNA-binding</keyword>
<dbReference type="HAMAP" id="MF_00500">
    <property type="entry name" value="Ribosomal_bS20"/>
    <property type="match status" value="1"/>
</dbReference>
<evidence type="ECO:0000256" key="7">
    <source>
        <dbReference type="HAMAP-Rule" id="MF_00500"/>
    </source>
</evidence>
<keyword evidence="10" id="KW-1185">Reference proteome</keyword>
<name>A0ABV6BZY2_9ACTN</name>
<feature type="compositionally biased region" description="Basic residues" evidence="8">
    <location>
        <begin position="7"/>
        <end position="23"/>
    </location>
</feature>
<dbReference type="InterPro" id="IPR036510">
    <property type="entry name" value="Ribosomal_bS20_sf"/>
</dbReference>
<dbReference type="PANTHER" id="PTHR33398">
    <property type="entry name" value="30S RIBOSOMAL PROTEIN S20"/>
    <property type="match status" value="1"/>
</dbReference>
<proteinExistence type="inferred from homology"/>
<feature type="region of interest" description="Disordered" evidence="8">
    <location>
        <begin position="1"/>
        <end position="45"/>
    </location>
</feature>
<keyword evidence="5 7" id="KW-0687">Ribonucleoprotein</keyword>
<dbReference type="InterPro" id="IPR002583">
    <property type="entry name" value="Ribosomal_bS20"/>
</dbReference>
<evidence type="ECO:0000256" key="2">
    <source>
        <dbReference type="ARBA" id="ARBA00022730"/>
    </source>
</evidence>
<evidence type="ECO:0000313" key="9">
    <source>
        <dbReference type="EMBL" id="MFC0080995.1"/>
    </source>
</evidence>
<dbReference type="EMBL" id="JBHLYQ010000012">
    <property type="protein sequence ID" value="MFC0080995.1"/>
    <property type="molecule type" value="Genomic_DNA"/>
</dbReference>
<evidence type="ECO:0000256" key="4">
    <source>
        <dbReference type="ARBA" id="ARBA00022980"/>
    </source>
</evidence>